<dbReference type="Proteomes" id="UP000515124">
    <property type="component" value="Unplaced"/>
</dbReference>
<dbReference type="InterPro" id="IPR005630">
    <property type="entry name" value="Terpene_synthase_metal-bd"/>
</dbReference>
<dbReference type="GO" id="GO:0016114">
    <property type="term" value="P:terpenoid biosynthetic process"/>
    <property type="evidence" value="ECO:0007669"/>
    <property type="project" value="InterPro"/>
</dbReference>
<organism evidence="3 4">
    <name type="scientific">Prunus avium</name>
    <name type="common">Cherry</name>
    <name type="synonym">Cerasus avium</name>
    <dbReference type="NCBI Taxonomy" id="42229"/>
    <lineage>
        <taxon>Eukaryota</taxon>
        <taxon>Viridiplantae</taxon>
        <taxon>Streptophyta</taxon>
        <taxon>Embryophyta</taxon>
        <taxon>Tracheophyta</taxon>
        <taxon>Spermatophyta</taxon>
        <taxon>Magnoliopsida</taxon>
        <taxon>eudicotyledons</taxon>
        <taxon>Gunneridae</taxon>
        <taxon>Pentapetalae</taxon>
        <taxon>rosids</taxon>
        <taxon>fabids</taxon>
        <taxon>Rosales</taxon>
        <taxon>Rosaceae</taxon>
        <taxon>Amygdaloideae</taxon>
        <taxon>Amygdaleae</taxon>
        <taxon>Prunus</taxon>
    </lineage>
</organism>
<dbReference type="GeneID" id="110752193"/>
<dbReference type="RefSeq" id="XP_021808483.1">
    <property type="nucleotide sequence ID" value="XM_021952791.1"/>
</dbReference>
<dbReference type="PANTHER" id="PTHR31225:SF251">
    <property type="entry name" value="(-)-GERMACRENE D SYNTHASE-LIKE ISOFORM X2"/>
    <property type="match status" value="1"/>
</dbReference>
<keyword evidence="1" id="KW-0479">Metal-binding</keyword>
<reference evidence="4" key="1">
    <citation type="submission" date="2025-08" db="UniProtKB">
        <authorList>
            <consortium name="RefSeq"/>
        </authorList>
    </citation>
    <scope>IDENTIFICATION</scope>
</reference>
<proteinExistence type="predicted"/>
<dbReference type="Gene3D" id="1.10.600.10">
    <property type="entry name" value="Farnesyl Diphosphate Synthase"/>
    <property type="match status" value="1"/>
</dbReference>
<accession>A0A6P5S3W4</accession>
<dbReference type="SUPFAM" id="SSF48576">
    <property type="entry name" value="Terpenoid synthases"/>
    <property type="match status" value="1"/>
</dbReference>
<dbReference type="AlphaFoldDB" id="A0A6P5S3W4"/>
<evidence type="ECO:0000313" key="4">
    <source>
        <dbReference type="RefSeq" id="XP_021808483.1"/>
    </source>
</evidence>
<gene>
    <name evidence="4" type="primary">LOC110752193</name>
</gene>
<protein>
    <submittedName>
        <fullName evidence="4">(-)-alpha-pinene synthase-like</fullName>
    </submittedName>
</protein>
<dbReference type="GO" id="GO:0000287">
    <property type="term" value="F:magnesium ion binding"/>
    <property type="evidence" value="ECO:0007669"/>
    <property type="project" value="InterPro"/>
</dbReference>
<keyword evidence="3" id="KW-1185">Reference proteome</keyword>
<evidence type="ECO:0000259" key="2">
    <source>
        <dbReference type="Pfam" id="PF03936"/>
    </source>
</evidence>
<dbReference type="InterPro" id="IPR008949">
    <property type="entry name" value="Isoprenoid_synthase_dom_sf"/>
</dbReference>
<dbReference type="InterPro" id="IPR050148">
    <property type="entry name" value="Terpene_synthase-like"/>
</dbReference>
<feature type="domain" description="Terpene synthase metal-binding" evidence="2">
    <location>
        <begin position="64"/>
        <end position="136"/>
    </location>
</feature>
<evidence type="ECO:0000313" key="3">
    <source>
        <dbReference type="Proteomes" id="UP000515124"/>
    </source>
</evidence>
<dbReference type="Pfam" id="PF03936">
    <property type="entry name" value="Terpene_synth_C"/>
    <property type="match status" value="1"/>
</dbReference>
<dbReference type="PANTHER" id="PTHR31225">
    <property type="entry name" value="OS04G0344100 PROTEIN-RELATED"/>
    <property type="match status" value="1"/>
</dbReference>
<evidence type="ECO:0000256" key="1">
    <source>
        <dbReference type="ARBA" id="ARBA00022723"/>
    </source>
</evidence>
<name>A0A6P5S3W4_PRUAV</name>
<dbReference type="KEGG" id="pavi:110752193"/>
<dbReference type="GO" id="GO:0010333">
    <property type="term" value="F:terpene synthase activity"/>
    <property type="evidence" value="ECO:0007669"/>
    <property type="project" value="InterPro"/>
</dbReference>
<sequence length="148" mass="17213">MSIYQDEASHNETLLKLAKLDFNLVQSLHKKELSDMWCKEVDFERKLPFGRDCGIVLLDNGIKILNKVIALGKVMDDIYEAFGTYEEVEIFIEAIRRWDVNSMDELLDYMQIVYQTLLNLLNDIEDEIVKQGNAYIPSLLCKRSCKTN</sequence>